<name>A0A0F9K4T7_9ZZZZ</name>
<organism evidence="1">
    <name type="scientific">marine sediment metagenome</name>
    <dbReference type="NCBI Taxonomy" id="412755"/>
    <lineage>
        <taxon>unclassified sequences</taxon>
        <taxon>metagenomes</taxon>
        <taxon>ecological metagenomes</taxon>
    </lineage>
</organism>
<dbReference type="EMBL" id="LAZR01008713">
    <property type="protein sequence ID" value="KKM76998.1"/>
    <property type="molecule type" value="Genomic_DNA"/>
</dbReference>
<evidence type="ECO:0000313" key="1">
    <source>
        <dbReference type="EMBL" id="KKM76998.1"/>
    </source>
</evidence>
<gene>
    <name evidence="1" type="ORF">LCGC14_1374540</name>
</gene>
<reference evidence="1" key="1">
    <citation type="journal article" date="2015" name="Nature">
        <title>Complex archaea that bridge the gap between prokaryotes and eukaryotes.</title>
        <authorList>
            <person name="Spang A."/>
            <person name="Saw J.H."/>
            <person name="Jorgensen S.L."/>
            <person name="Zaremba-Niedzwiedzka K."/>
            <person name="Martijn J."/>
            <person name="Lind A.E."/>
            <person name="van Eijk R."/>
            <person name="Schleper C."/>
            <person name="Guy L."/>
            <person name="Ettema T.J."/>
        </authorList>
    </citation>
    <scope>NUCLEOTIDE SEQUENCE</scope>
</reference>
<protein>
    <submittedName>
        <fullName evidence="1">Uncharacterized protein</fullName>
    </submittedName>
</protein>
<dbReference type="AlphaFoldDB" id="A0A0F9K4T7"/>
<proteinExistence type="predicted"/>
<feature type="non-terminal residue" evidence="1">
    <location>
        <position position="1"/>
    </location>
</feature>
<comment type="caution">
    <text evidence="1">The sequence shown here is derived from an EMBL/GenBank/DDBJ whole genome shotgun (WGS) entry which is preliminary data.</text>
</comment>
<accession>A0A0F9K4T7</accession>
<sequence>AGGPELSGKGIIMNCPNCNGIGSLKGMGGYILILQCLDCGLTFSVIGSETRIAQLPAVTTVH</sequence>